<dbReference type="SUPFAM" id="SSF47240">
    <property type="entry name" value="Ferritin-like"/>
    <property type="match status" value="1"/>
</dbReference>
<evidence type="ECO:0000313" key="3">
    <source>
        <dbReference type="Proteomes" id="UP000741360"/>
    </source>
</evidence>
<dbReference type="SMART" id="SM00746">
    <property type="entry name" value="TRASH"/>
    <property type="match status" value="1"/>
</dbReference>
<dbReference type="Gene3D" id="1.10.620.20">
    <property type="entry name" value="Ribonucleotide Reductase, subunit A"/>
    <property type="match status" value="1"/>
</dbReference>
<dbReference type="InterPro" id="IPR009078">
    <property type="entry name" value="Ferritin-like_SF"/>
</dbReference>
<name>A0A932GRY5_UNCTE</name>
<dbReference type="InterPro" id="IPR012348">
    <property type="entry name" value="RNR-like"/>
</dbReference>
<dbReference type="InterPro" id="IPR007029">
    <property type="entry name" value="YHS_dom"/>
</dbReference>
<protein>
    <submittedName>
        <fullName evidence="2">YHS domain-containing protein</fullName>
    </submittedName>
</protein>
<feature type="domain" description="TRASH" evidence="1">
    <location>
        <begin position="4"/>
        <end position="42"/>
    </location>
</feature>
<proteinExistence type="predicted"/>
<evidence type="ECO:0000259" key="1">
    <source>
        <dbReference type="SMART" id="SM00746"/>
    </source>
</evidence>
<dbReference type="EMBL" id="JACPSX010000269">
    <property type="protein sequence ID" value="MBI3016152.1"/>
    <property type="molecule type" value="Genomic_DNA"/>
</dbReference>
<gene>
    <name evidence="2" type="ORF">HYY65_14070</name>
</gene>
<dbReference type="Pfam" id="PF04945">
    <property type="entry name" value="YHS"/>
    <property type="match status" value="1"/>
</dbReference>
<accession>A0A932GRY5</accession>
<sequence>MAKDPVCGMEVDEKKAAATAMHQSKTYYFCAKGCKETFLKNPEKYLAPKSPSHIGDKHGH</sequence>
<dbReference type="GO" id="GO:0016491">
    <property type="term" value="F:oxidoreductase activity"/>
    <property type="evidence" value="ECO:0007669"/>
    <property type="project" value="InterPro"/>
</dbReference>
<comment type="caution">
    <text evidence="2">The sequence shown here is derived from an EMBL/GenBank/DDBJ whole genome shotgun (WGS) entry which is preliminary data.</text>
</comment>
<dbReference type="AlphaFoldDB" id="A0A932GRY5"/>
<evidence type="ECO:0000313" key="2">
    <source>
        <dbReference type="EMBL" id="MBI3016152.1"/>
    </source>
</evidence>
<dbReference type="Proteomes" id="UP000741360">
    <property type="component" value="Unassembled WGS sequence"/>
</dbReference>
<reference evidence="2" key="1">
    <citation type="submission" date="2020-07" db="EMBL/GenBank/DDBJ databases">
        <title>Huge and variable diversity of episymbiotic CPR bacteria and DPANN archaea in groundwater ecosystems.</title>
        <authorList>
            <person name="He C.Y."/>
            <person name="Keren R."/>
            <person name="Whittaker M."/>
            <person name="Farag I.F."/>
            <person name="Doudna J."/>
            <person name="Cate J.H.D."/>
            <person name="Banfield J.F."/>
        </authorList>
    </citation>
    <scope>NUCLEOTIDE SEQUENCE</scope>
    <source>
        <strain evidence="2">NC_groundwater_717_Ag_S-0.2um_59_8</strain>
    </source>
</reference>
<organism evidence="2 3">
    <name type="scientific">Tectimicrobiota bacterium</name>
    <dbReference type="NCBI Taxonomy" id="2528274"/>
    <lineage>
        <taxon>Bacteria</taxon>
        <taxon>Pseudomonadati</taxon>
        <taxon>Nitrospinota/Tectimicrobiota group</taxon>
        <taxon>Candidatus Tectimicrobiota</taxon>
    </lineage>
</organism>
<dbReference type="InterPro" id="IPR011017">
    <property type="entry name" value="TRASH_dom"/>
</dbReference>